<reference evidence="1 2" key="1">
    <citation type="journal article" date="2012" name="Nature">
        <title>Repeated polyploidization of Gossypium genomes and the evolution of spinnable cotton fibres.</title>
        <authorList>
            <person name="Paterson A.H."/>
            <person name="Wendel J.F."/>
            <person name="Gundlach H."/>
            <person name="Guo H."/>
            <person name="Jenkins J."/>
            <person name="Jin D."/>
            <person name="Llewellyn D."/>
            <person name="Showmaker K.C."/>
            <person name="Shu S."/>
            <person name="Udall J."/>
            <person name="Yoo M.J."/>
            <person name="Byers R."/>
            <person name="Chen W."/>
            <person name="Doron-Faigenboim A."/>
            <person name="Duke M.V."/>
            <person name="Gong L."/>
            <person name="Grimwood J."/>
            <person name="Grover C."/>
            <person name="Grupp K."/>
            <person name="Hu G."/>
            <person name="Lee T.H."/>
            <person name="Li J."/>
            <person name="Lin L."/>
            <person name="Liu T."/>
            <person name="Marler B.S."/>
            <person name="Page J.T."/>
            <person name="Roberts A.W."/>
            <person name="Romanel E."/>
            <person name="Sanders W.S."/>
            <person name="Szadkowski E."/>
            <person name="Tan X."/>
            <person name="Tang H."/>
            <person name="Xu C."/>
            <person name="Wang J."/>
            <person name="Wang Z."/>
            <person name="Zhang D."/>
            <person name="Zhang L."/>
            <person name="Ashrafi H."/>
            <person name="Bedon F."/>
            <person name="Bowers J.E."/>
            <person name="Brubaker C.L."/>
            <person name="Chee P.W."/>
            <person name="Das S."/>
            <person name="Gingle A.R."/>
            <person name="Haigler C.H."/>
            <person name="Harker D."/>
            <person name="Hoffmann L.V."/>
            <person name="Hovav R."/>
            <person name="Jones D.C."/>
            <person name="Lemke C."/>
            <person name="Mansoor S."/>
            <person name="ur Rahman M."/>
            <person name="Rainville L.N."/>
            <person name="Rambani A."/>
            <person name="Reddy U.K."/>
            <person name="Rong J.K."/>
            <person name="Saranga Y."/>
            <person name="Scheffler B.E."/>
            <person name="Scheffler J.A."/>
            <person name="Stelly D.M."/>
            <person name="Triplett B.A."/>
            <person name="Van Deynze A."/>
            <person name="Vaslin M.F."/>
            <person name="Waghmare V.N."/>
            <person name="Walford S.A."/>
            <person name="Wright R.J."/>
            <person name="Zaki E.A."/>
            <person name="Zhang T."/>
            <person name="Dennis E.S."/>
            <person name="Mayer K.F."/>
            <person name="Peterson D.G."/>
            <person name="Rokhsar D.S."/>
            <person name="Wang X."/>
            <person name="Schmutz J."/>
        </authorList>
    </citation>
    <scope>NUCLEOTIDE SEQUENCE [LARGE SCALE GENOMIC DNA]</scope>
</reference>
<evidence type="ECO:0000313" key="1">
    <source>
        <dbReference type="EMBL" id="KJB63983.1"/>
    </source>
</evidence>
<evidence type="ECO:0000313" key="2">
    <source>
        <dbReference type="Proteomes" id="UP000032304"/>
    </source>
</evidence>
<sequence length="114" mass="13290">MDFPKQQSITEKLLYLSKNKMKQQSITVKISNKISLSSSTIFSVSNHISNIIQLVNPVEDYTHEHATIQGKGRQRYEKFKIHTSNQTLRPREKMKQWITRISSELILPDCKSSR</sequence>
<name>A0A0D2SLL2_GOSRA</name>
<dbReference type="Proteomes" id="UP000032304">
    <property type="component" value="Chromosome 10"/>
</dbReference>
<accession>A0A0D2SLL2</accession>
<organism evidence="1 2">
    <name type="scientific">Gossypium raimondii</name>
    <name type="common">Peruvian cotton</name>
    <name type="synonym">Gossypium klotzschianum subsp. raimondii</name>
    <dbReference type="NCBI Taxonomy" id="29730"/>
    <lineage>
        <taxon>Eukaryota</taxon>
        <taxon>Viridiplantae</taxon>
        <taxon>Streptophyta</taxon>
        <taxon>Embryophyta</taxon>
        <taxon>Tracheophyta</taxon>
        <taxon>Spermatophyta</taxon>
        <taxon>Magnoliopsida</taxon>
        <taxon>eudicotyledons</taxon>
        <taxon>Gunneridae</taxon>
        <taxon>Pentapetalae</taxon>
        <taxon>rosids</taxon>
        <taxon>malvids</taxon>
        <taxon>Malvales</taxon>
        <taxon>Malvaceae</taxon>
        <taxon>Malvoideae</taxon>
        <taxon>Gossypium</taxon>
    </lineage>
</organism>
<dbReference type="EMBL" id="CM001749">
    <property type="protein sequence ID" value="KJB63983.1"/>
    <property type="molecule type" value="Genomic_DNA"/>
</dbReference>
<gene>
    <name evidence="1" type="ORF">B456_010G027800</name>
</gene>
<dbReference type="Gramene" id="KJB63983">
    <property type="protein sequence ID" value="KJB63983"/>
    <property type="gene ID" value="B456_010G027800"/>
</dbReference>
<dbReference type="AlphaFoldDB" id="A0A0D2SLL2"/>
<proteinExistence type="predicted"/>
<protein>
    <submittedName>
        <fullName evidence="1">Uncharacterized protein</fullName>
    </submittedName>
</protein>
<keyword evidence="2" id="KW-1185">Reference proteome</keyword>